<evidence type="ECO:0000313" key="3">
    <source>
        <dbReference type="Proteomes" id="UP000887572"/>
    </source>
</evidence>
<dbReference type="WBParaSite" id="Gr19_v10_g14098.t2">
    <property type="protein sequence ID" value="Gr19_v10_g14098.t2"/>
    <property type="gene ID" value="Gr19_v10_g14098"/>
</dbReference>
<feature type="transmembrane region" description="Helical" evidence="1">
    <location>
        <begin position="209"/>
        <end position="233"/>
    </location>
</feature>
<evidence type="ECO:0000256" key="1">
    <source>
        <dbReference type="SAM" id="Phobius"/>
    </source>
</evidence>
<protein>
    <submittedName>
        <fullName evidence="4">Uncharacterized protein</fullName>
    </submittedName>
</protein>
<keyword evidence="1" id="KW-1133">Transmembrane helix</keyword>
<name>A0A914H4K1_GLORO</name>
<keyword evidence="3" id="KW-1185">Reference proteome</keyword>
<keyword evidence="1" id="KW-0472">Membrane</keyword>
<sequence>MFIFFANCLIFIFLFDETSSKSTEIQHPNPPQFWHQLMQKSGICDEQIKQMASEMDKSDSFIEKLSKEENYKPPRQSPKQPAFEPNQLKHPEKQSLFFNLFKLDNFYELVKGQENAMNFLAEQNEIDYEKAEQIDLPEIVKNMATIWSEMSRPNNGGENYKEIVQKIVNLWQSAKQNDDFKKYFGNKSEGKNRRRKRWVAPTTHDNGSLIVGLIVGGVLIVVSVAIIVAIICCKKM</sequence>
<keyword evidence="1" id="KW-0812">Transmembrane</keyword>
<reference evidence="4" key="1">
    <citation type="submission" date="2022-11" db="UniProtKB">
        <authorList>
            <consortium name="WormBaseParasite"/>
        </authorList>
    </citation>
    <scope>IDENTIFICATION</scope>
</reference>
<feature type="signal peptide" evidence="2">
    <location>
        <begin position="1"/>
        <end position="20"/>
    </location>
</feature>
<feature type="chain" id="PRO_5038000743" evidence="2">
    <location>
        <begin position="21"/>
        <end position="236"/>
    </location>
</feature>
<proteinExistence type="predicted"/>
<evidence type="ECO:0000256" key="2">
    <source>
        <dbReference type="SAM" id="SignalP"/>
    </source>
</evidence>
<dbReference type="Proteomes" id="UP000887572">
    <property type="component" value="Unplaced"/>
</dbReference>
<dbReference type="AlphaFoldDB" id="A0A914H4K1"/>
<evidence type="ECO:0000313" key="4">
    <source>
        <dbReference type="WBParaSite" id="Gr19_v10_g14098.t2"/>
    </source>
</evidence>
<organism evidence="3 4">
    <name type="scientific">Globodera rostochiensis</name>
    <name type="common">Golden nematode worm</name>
    <name type="synonym">Heterodera rostochiensis</name>
    <dbReference type="NCBI Taxonomy" id="31243"/>
    <lineage>
        <taxon>Eukaryota</taxon>
        <taxon>Metazoa</taxon>
        <taxon>Ecdysozoa</taxon>
        <taxon>Nematoda</taxon>
        <taxon>Chromadorea</taxon>
        <taxon>Rhabditida</taxon>
        <taxon>Tylenchina</taxon>
        <taxon>Tylenchomorpha</taxon>
        <taxon>Tylenchoidea</taxon>
        <taxon>Heteroderidae</taxon>
        <taxon>Heteroderinae</taxon>
        <taxon>Globodera</taxon>
    </lineage>
</organism>
<keyword evidence="2" id="KW-0732">Signal</keyword>
<accession>A0A914H4K1</accession>